<evidence type="ECO:0000313" key="3">
    <source>
        <dbReference type="Proteomes" id="UP000663889"/>
    </source>
</evidence>
<dbReference type="EMBL" id="CAJNOU010001355">
    <property type="protein sequence ID" value="CAF1191617.1"/>
    <property type="molecule type" value="Genomic_DNA"/>
</dbReference>
<accession>A0A814VRQ9</accession>
<dbReference type="AlphaFoldDB" id="A0A814VRQ9"/>
<dbReference type="Proteomes" id="UP000663889">
    <property type="component" value="Unassembled WGS sequence"/>
</dbReference>
<protein>
    <submittedName>
        <fullName evidence="2">Uncharacterized protein</fullName>
    </submittedName>
</protein>
<feature type="compositionally biased region" description="Polar residues" evidence="1">
    <location>
        <begin position="7"/>
        <end position="16"/>
    </location>
</feature>
<proteinExistence type="predicted"/>
<comment type="caution">
    <text evidence="2">The sequence shown here is derived from an EMBL/GenBank/DDBJ whole genome shotgun (WGS) entry which is preliminary data.</text>
</comment>
<feature type="region of interest" description="Disordered" evidence="1">
    <location>
        <begin position="1"/>
        <end position="32"/>
    </location>
</feature>
<evidence type="ECO:0000313" key="2">
    <source>
        <dbReference type="EMBL" id="CAF1191617.1"/>
    </source>
</evidence>
<gene>
    <name evidence="2" type="ORF">SEV965_LOCUS20627</name>
</gene>
<organism evidence="2 3">
    <name type="scientific">Rotaria sordida</name>
    <dbReference type="NCBI Taxonomy" id="392033"/>
    <lineage>
        <taxon>Eukaryota</taxon>
        <taxon>Metazoa</taxon>
        <taxon>Spiralia</taxon>
        <taxon>Gnathifera</taxon>
        <taxon>Rotifera</taxon>
        <taxon>Eurotatoria</taxon>
        <taxon>Bdelloidea</taxon>
        <taxon>Philodinida</taxon>
        <taxon>Philodinidae</taxon>
        <taxon>Rotaria</taxon>
    </lineage>
</organism>
<sequence length="32" mass="3555">PELINTRVETFDTSAPPSYWEATNGLNNQSTT</sequence>
<feature type="non-terminal residue" evidence="2">
    <location>
        <position position="1"/>
    </location>
</feature>
<name>A0A814VRQ9_9BILA</name>
<evidence type="ECO:0000256" key="1">
    <source>
        <dbReference type="SAM" id="MobiDB-lite"/>
    </source>
</evidence>
<reference evidence="2" key="1">
    <citation type="submission" date="2021-02" db="EMBL/GenBank/DDBJ databases">
        <authorList>
            <person name="Nowell W R."/>
        </authorList>
    </citation>
    <scope>NUCLEOTIDE SEQUENCE</scope>
</reference>